<name>A0A7D5RAV6_9ARCH</name>
<evidence type="ECO:0000313" key="1">
    <source>
        <dbReference type="EMBL" id="QLH06502.1"/>
    </source>
</evidence>
<evidence type="ECO:0000313" key="2">
    <source>
        <dbReference type="Proteomes" id="UP000509478"/>
    </source>
</evidence>
<gene>
    <name evidence="1" type="ORF">C5F50_05015</name>
</gene>
<protein>
    <submittedName>
        <fullName evidence="1">Uncharacterized protein</fullName>
    </submittedName>
</protein>
<reference evidence="1 2" key="1">
    <citation type="submission" date="2018-02" db="EMBL/GenBank/DDBJ databases">
        <title>Complete genome of Nitrosopumilus ureaphilus PS0.</title>
        <authorList>
            <person name="Qin W."/>
            <person name="Zheng Y."/>
            <person name="Stahl D.A."/>
        </authorList>
    </citation>
    <scope>NUCLEOTIDE SEQUENCE [LARGE SCALE GENOMIC DNA]</scope>
    <source>
        <strain evidence="1 2">PS0</strain>
    </source>
</reference>
<organism evidence="1 2">
    <name type="scientific">Nitrosopumilus ureiphilus</name>
    <dbReference type="NCBI Taxonomy" id="1470067"/>
    <lineage>
        <taxon>Archaea</taxon>
        <taxon>Nitrososphaerota</taxon>
        <taxon>Nitrososphaeria</taxon>
        <taxon>Nitrosopumilales</taxon>
        <taxon>Nitrosopumilaceae</taxon>
        <taxon>Nitrosopumilus</taxon>
    </lineage>
</organism>
<dbReference type="GeneID" id="56067410"/>
<dbReference type="RefSeq" id="WP_179372583.1">
    <property type="nucleotide sequence ID" value="NZ_CP026995.1"/>
</dbReference>
<dbReference type="AlphaFoldDB" id="A0A7D5RAV6"/>
<dbReference type="EMBL" id="CP026995">
    <property type="protein sequence ID" value="QLH06502.1"/>
    <property type="molecule type" value="Genomic_DNA"/>
</dbReference>
<dbReference type="Proteomes" id="UP000509478">
    <property type="component" value="Chromosome"/>
</dbReference>
<dbReference type="KEGG" id="nue:C5F50_05015"/>
<keyword evidence="2" id="KW-1185">Reference proteome</keyword>
<proteinExistence type="predicted"/>
<accession>A0A7D5RAV6</accession>
<sequence length="92" mass="10654">MKTRVQTRKNPHNQIYWGLIRGFDLKYSFPIITTDIQNNKLAIILIMMSGRMYDIFDKKPNIPLNDIDIGGTITLSTIKLNKKRPDSCTIEL</sequence>